<dbReference type="PANTHER" id="PTHR24292">
    <property type="entry name" value="CYTOCHROME P450"/>
    <property type="match status" value="1"/>
</dbReference>
<evidence type="ECO:0000256" key="9">
    <source>
        <dbReference type="ARBA" id="ARBA00022848"/>
    </source>
</evidence>
<evidence type="ECO:0000256" key="14">
    <source>
        <dbReference type="PIRSR" id="PIRSR602403-1"/>
    </source>
</evidence>
<dbReference type="Gene3D" id="1.10.630.10">
    <property type="entry name" value="Cytochrome P450"/>
    <property type="match status" value="1"/>
</dbReference>
<dbReference type="GO" id="GO:0005789">
    <property type="term" value="C:endoplasmic reticulum membrane"/>
    <property type="evidence" value="ECO:0007669"/>
    <property type="project" value="UniProtKB-SubCell"/>
</dbReference>
<dbReference type="Pfam" id="PF00067">
    <property type="entry name" value="p450"/>
    <property type="match status" value="1"/>
</dbReference>
<comment type="similarity">
    <text evidence="5 15">Belongs to the cytochrome P450 family.</text>
</comment>
<evidence type="ECO:0000256" key="6">
    <source>
        <dbReference type="ARBA" id="ARBA00022617"/>
    </source>
</evidence>
<evidence type="ECO:0000313" key="18">
    <source>
        <dbReference type="Proteomes" id="UP001177670"/>
    </source>
</evidence>
<dbReference type="InterPro" id="IPR002403">
    <property type="entry name" value="Cyt_P450_E_grp-IV"/>
</dbReference>
<dbReference type="SUPFAM" id="SSF48264">
    <property type="entry name" value="Cytochrome P450"/>
    <property type="match status" value="1"/>
</dbReference>
<keyword evidence="16" id="KW-1133">Transmembrane helix</keyword>
<keyword evidence="16" id="KW-0812">Transmembrane</keyword>
<evidence type="ECO:0000256" key="12">
    <source>
        <dbReference type="ARBA" id="ARBA00023033"/>
    </source>
</evidence>
<evidence type="ECO:0000256" key="3">
    <source>
        <dbReference type="ARBA" id="ARBA00004174"/>
    </source>
</evidence>
<dbReference type="GO" id="GO:0016705">
    <property type="term" value="F:oxidoreductase activity, acting on paired donors, with incorporation or reduction of molecular oxygen"/>
    <property type="evidence" value="ECO:0007669"/>
    <property type="project" value="InterPro"/>
</dbReference>
<protein>
    <recommendedName>
        <fullName evidence="19">Cytochrome P450 6a14</fullName>
    </recommendedName>
</protein>
<evidence type="ECO:0000256" key="5">
    <source>
        <dbReference type="ARBA" id="ARBA00010617"/>
    </source>
</evidence>
<comment type="subcellular location">
    <subcellularLocation>
        <location evidence="4">Endoplasmic reticulum membrane</location>
        <topology evidence="4">Peripheral membrane protein</topology>
    </subcellularLocation>
    <subcellularLocation>
        <location evidence="3">Microsome membrane</location>
        <topology evidence="3">Peripheral membrane protein</topology>
    </subcellularLocation>
</comment>
<dbReference type="PROSITE" id="PS00086">
    <property type="entry name" value="CYTOCHROME_P450"/>
    <property type="match status" value="1"/>
</dbReference>
<dbReference type="PRINTS" id="PR00385">
    <property type="entry name" value="P450"/>
</dbReference>
<proteinExistence type="inferred from homology"/>
<comment type="caution">
    <text evidence="17">The sequence shown here is derived from an EMBL/GenBank/DDBJ whole genome shotgun (WGS) entry which is preliminary data.</text>
</comment>
<dbReference type="CDD" id="cd11056">
    <property type="entry name" value="CYP6-like"/>
    <property type="match status" value="1"/>
</dbReference>
<dbReference type="InterPro" id="IPR036396">
    <property type="entry name" value="Cyt_P450_sf"/>
</dbReference>
<keyword evidence="12 15" id="KW-0503">Monooxygenase</keyword>
<dbReference type="PRINTS" id="PR00465">
    <property type="entry name" value="EP450IV"/>
</dbReference>
<keyword evidence="9" id="KW-0492">Microsome</keyword>
<sequence length="498" mass="58203">MAAFEVLCGFVALFLALYYFLKPPQFWEKKNIPGPKPFSVFGNFLPVLTGRRSVGDQMTIFYKQYKHEPVIGLYWQERLVLAINDPDLIKTVLIKDFSKFAHRGLRVNEKTEPLSLHMFSLEPERWRPLRTRLSPIFTSGKLKDMFSLILHCSNTLEKYMEMLVSKNEYIEVRELAARFTTDVIGSCAFGVDMNAMSKTQCRFRDIGKEFFGPSLKQLLKNRFRENFPRIYTFLGYILPTDDTTIFFTNAVLDMIEYRRKNNIVRPDFINTLMDLQDHPEKLSIELTKPLLVAQAFVFFVAGFETSSSTIAHALYELAQHQDLQDKLRNEIKEHYELTNGKWQYENIKNMPILDAVFKETLRKYPPVTVIMRKNTEDYTFEDMKLTIPKNTRIFIPIYAIHRDPDIYPNPDVFDIDRFKESAVAARHPMHYLPFGDGPRNCIGARFAIFQTKIGLIKILRTYKVDVCDQTQIPYINERRTFMLSPQHGLVLKITNVES</sequence>
<dbReference type="FunFam" id="1.10.630.10:FF:000042">
    <property type="entry name" value="Cytochrome P450"/>
    <property type="match status" value="1"/>
</dbReference>
<evidence type="ECO:0000256" key="8">
    <source>
        <dbReference type="ARBA" id="ARBA00022824"/>
    </source>
</evidence>
<reference evidence="17" key="1">
    <citation type="submission" date="2021-10" db="EMBL/GenBank/DDBJ databases">
        <title>Melipona bicolor Genome sequencing and assembly.</title>
        <authorList>
            <person name="Araujo N.S."/>
            <person name="Arias M.C."/>
        </authorList>
    </citation>
    <scope>NUCLEOTIDE SEQUENCE</scope>
    <source>
        <strain evidence="17">USP_2M_L1-L4_2017</strain>
        <tissue evidence="17">Whole body</tissue>
    </source>
</reference>
<evidence type="ECO:0000256" key="13">
    <source>
        <dbReference type="ARBA" id="ARBA00023136"/>
    </source>
</evidence>
<keyword evidence="7 14" id="KW-0479">Metal-binding</keyword>
<dbReference type="GO" id="GO:0020037">
    <property type="term" value="F:heme binding"/>
    <property type="evidence" value="ECO:0007669"/>
    <property type="project" value="InterPro"/>
</dbReference>
<dbReference type="GO" id="GO:0004497">
    <property type="term" value="F:monooxygenase activity"/>
    <property type="evidence" value="ECO:0007669"/>
    <property type="project" value="UniProtKB-KW"/>
</dbReference>
<keyword evidence="10 15" id="KW-0560">Oxidoreductase</keyword>
<evidence type="ECO:0000256" key="1">
    <source>
        <dbReference type="ARBA" id="ARBA00001971"/>
    </source>
</evidence>
<accession>A0AA40FMR7</accession>
<organism evidence="17 18">
    <name type="scientific">Melipona bicolor</name>
    <dbReference type="NCBI Taxonomy" id="60889"/>
    <lineage>
        <taxon>Eukaryota</taxon>
        <taxon>Metazoa</taxon>
        <taxon>Ecdysozoa</taxon>
        <taxon>Arthropoda</taxon>
        <taxon>Hexapoda</taxon>
        <taxon>Insecta</taxon>
        <taxon>Pterygota</taxon>
        <taxon>Neoptera</taxon>
        <taxon>Endopterygota</taxon>
        <taxon>Hymenoptera</taxon>
        <taxon>Apocrita</taxon>
        <taxon>Aculeata</taxon>
        <taxon>Apoidea</taxon>
        <taxon>Anthophila</taxon>
        <taxon>Apidae</taxon>
        <taxon>Melipona</taxon>
    </lineage>
</organism>
<keyword evidence="11 14" id="KW-0408">Iron</keyword>
<keyword evidence="18" id="KW-1185">Reference proteome</keyword>
<evidence type="ECO:0008006" key="19">
    <source>
        <dbReference type="Google" id="ProtNLM"/>
    </source>
</evidence>
<gene>
    <name evidence="17" type="ORF">K0M31_009890</name>
</gene>
<evidence type="ECO:0000256" key="2">
    <source>
        <dbReference type="ARBA" id="ARBA00003690"/>
    </source>
</evidence>
<comment type="function">
    <text evidence="2">May be involved in the metabolism of insect hormones and in the breakdown of synthetic insecticides.</text>
</comment>
<dbReference type="PANTHER" id="PTHR24292:SF54">
    <property type="entry name" value="CYP9F3-RELATED"/>
    <property type="match status" value="1"/>
</dbReference>
<evidence type="ECO:0000256" key="10">
    <source>
        <dbReference type="ARBA" id="ARBA00023002"/>
    </source>
</evidence>
<keyword evidence="13 16" id="KW-0472">Membrane</keyword>
<keyword evidence="6 14" id="KW-0349">Heme</keyword>
<dbReference type="GO" id="GO:0005506">
    <property type="term" value="F:iron ion binding"/>
    <property type="evidence" value="ECO:0007669"/>
    <property type="project" value="InterPro"/>
</dbReference>
<evidence type="ECO:0000256" key="15">
    <source>
        <dbReference type="RuleBase" id="RU000461"/>
    </source>
</evidence>
<dbReference type="Proteomes" id="UP001177670">
    <property type="component" value="Unassembled WGS sequence"/>
</dbReference>
<evidence type="ECO:0000256" key="4">
    <source>
        <dbReference type="ARBA" id="ARBA00004406"/>
    </source>
</evidence>
<feature type="transmembrane region" description="Helical" evidence="16">
    <location>
        <begin position="6"/>
        <end position="21"/>
    </location>
</feature>
<dbReference type="EMBL" id="JAHYIQ010000024">
    <property type="protein sequence ID" value="KAK1122045.1"/>
    <property type="molecule type" value="Genomic_DNA"/>
</dbReference>
<dbReference type="InterPro" id="IPR001128">
    <property type="entry name" value="Cyt_P450"/>
</dbReference>
<dbReference type="AlphaFoldDB" id="A0AA40FMR7"/>
<name>A0AA40FMR7_9HYME</name>
<evidence type="ECO:0000313" key="17">
    <source>
        <dbReference type="EMBL" id="KAK1122045.1"/>
    </source>
</evidence>
<dbReference type="InterPro" id="IPR050476">
    <property type="entry name" value="Insect_CytP450_Detox"/>
</dbReference>
<evidence type="ECO:0000256" key="7">
    <source>
        <dbReference type="ARBA" id="ARBA00022723"/>
    </source>
</evidence>
<keyword evidence="8" id="KW-0256">Endoplasmic reticulum</keyword>
<evidence type="ECO:0000256" key="11">
    <source>
        <dbReference type="ARBA" id="ARBA00023004"/>
    </source>
</evidence>
<evidence type="ECO:0000256" key="16">
    <source>
        <dbReference type="SAM" id="Phobius"/>
    </source>
</evidence>
<feature type="binding site" description="axial binding residue" evidence="14">
    <location>
        <position position="441"/>
    </location>
    <ligand>
        <name>heme</name>
        <dbReference type="ChEBI" id="CHEBI:30413"/>
    </ligand>
    <ligandPart>
        <name>Fe</name>
        <dbReference type="ChEBI" id="CHEBI:18248"/>
    </ligandPart>
</feature>
<comment type="cofactor">
    <cofactor evidence="1 14">
        <name>heme</name>
        <dbReference type="ChEBI" id="CHEBI:30413"/>
    </cofactor>
</comment>
<dbReference type="InterPro" id="IPR017972">
    <property type="entry name" value="Cyt_P450_CS"/>
</dbReference>